<name>A0A0E9TV53_ANGAN</name>
<reference evidence="1" key="1">
    <citation type="submission" date="2014-11" db="EMBL/GenBank/DDBJ databases">
        <authorList>
            <person name="Amaro Gonzalez C."/>
        </authorList>
    </citation>
    <scope>NUCLEOTIDE SEQUENCE</scope>
</reference>
<proteinExistence type="predicted"/>
<accession>A0A0E9TV53</accession>
<evidence type="ECO:0000313" key="1">
    <source>
        <dbReference type="EMBL" id="JAH57332.1"/>
    </source>
</evidence>
<dbReference type="EMBL" id="GBXM01051245">
    <property type="protein sequence ID" value="JAH57332.1"/>
    <property type="molecule type" value="Transcribed_RNA"/>
</dbReference>
<protein>
    <submittedName>
        <fullName evidence="1">Uncharacterized protein</fullName>
    </submittedName>
</protein>
<dbReference type="AlphaFoldDB" id="A0A0E9TV53"/>
<sequence>MVDVILFQDGAESSLIWFKLKGRQSVHLKMKFSACPFLISVLVHYRYSSYHSMLPIFLNTSLCNWKKCVFLL</sequence>
<reference evidence="1" key="2">
    <citation type="journal article" date="2015" name="Fish Shellfish Immunol.">
        <title>Early steps in the European eel (Anguilla anguilla)-Vibrio vulnificus interaction in the gills: Role of the RtxA13 toxin.</title>
        <authorList>
            <person name="Callol A."/>
            <person name="Pajuelo D."/>
            <person name="Ebbesson L."/>
            <person name="Teles M."/>
            <person name="MacKenzie S."/>
            <person name="Amaro C."/>
        </authorList>
    </citation>
    <scope>NUCLEOTIDE SEQUENCE</scope>
</reference>
<organism evidence="1">
    <name type="scientific">Anguilla anguilla</name>
    <name type="common">European freshwater eel</name>
    <name type="synonym">Muraena anguilla</name>
    <dbReference type="NCBI Taxonomy" id="7936"/>
    <lineage>
        <taxon>Eukaryota</taxon>
        <taxon>Metazoa</taxon>
        <taxon>Chordata</taxon>
        <taxon>Craniata</taxon>
        <taxon>Vertebrata</taxon>
        <taxon>Euteleostomi</taxon>
        <taxon>Actinopterygii</taxon>
        <taxon>Neopterygii</taxon>
        <taxon>Teleostei</taxon>
        <taxon>Anguilliformes</taxon>
        <taxon>Anguillidae</taxon>
        <taxon>Anguilla</taxon>
    </lineage>
</organism>